<evidence type="ECO:0008006" key="3">
    <source>
        <dbReference type="Google" id="ProtNLM"/>
    </source>
</evidence>
<evidence type="ECO:0000313" key="2">
    <source>
        <dbReference type="Proteomes" id="UP001596233"/>
    </source>
</evidence>
<reference evidence="2" key="1">
    <citation type="journal article" date="2019" name="Int. J. Syst. Evol. Microbiol.">
        <title>The Global Catalogue of Microorganisms (GCM) 10K type strain sequencing project: providing services to taxonomists for standard genome sequencing and annotation.</title>
        <authorList>
            <consortium name="The Broad Institute Genomics Platform"/>
            <consortium name="The Broad Institute Genome Sequencing Center for Infectious Disease"/>
            <person name="Wu L."/>
            <person name="Ma J."/>
        </authorList>
    </citation>
    <scope>NUCLEOTIDE SEQUENCE [LARGE SCALE GENOMIC DNA]</scope>
    <source>
        <strain evidence="2">PCU 280</strain>
    </source>
</reference>
<organism evidence="1 2">
    <name type="scientific">Paenibacillus septentrionalis</name>
    <dbReference type="NCBI Taxonomy" id="429342"/>
    <lineage>
        <taxon>Bacteria</taxon>
        <taxon>Bacillati</taxon>
        <taxon>Bacillota</taxon>
        <taxon>Bacilli</taxon>
        <taxon>Bacillales</taxon>
        <taxon>Paenibacillaceae</taxon>
        <taxon>Paenibacillus</taxon>
    </lineage>
</organism>
<dbReference type="Proteomes" id="UP001596233">
    <property type="component" value="Unassembled WGS sequence"/>
</dbReference>
<comment type="caution">
    <text evidence="1">The sequence shown here is derived from an EMBL/GenBank/DDBJ whole genome shotgun (WGS) entry which is preliminary data.</text>
</comment>
<dbReference type="RefSeq" id="WP_379237098.1">
    <property type="nucleotide sequence ID" value="NZ_JBHSTE010000006.1"/>
</dbReference>
<dbReference type="EMBL" id="JBHSTE010000006">
    <property type="protein sequence ID" value="MFC6334503.1"/>
    <property type="molecule type" value="Genomic_DNA"/>
</dbReference>
<evidence type="ECO:0000313" key="1">
    <source>
        <dbReference type="EMBL" id="MFC6334503.1"/>
    </source>
</evidence>
<protein>
    <recommendedName>
        <fullName evidence="3">DUF3919 family protein</fullName>
    </recommendedName>
</protein>
<proteinExistence type="predicted"/>
<keyword evidence="2" id="KW-1185">Reference proteome</keyword>
<accession>A0ABW1V950</accession>
<sequence>MLKRRASRLLTIGVLLIALTILIVAIQSQNRHEPSQAQVASMASSYVAFNHIDDYISYADHIVIGTVKERSKFDSYIDEYTVIVNQQLKNETHSAELLVYTQNQELEINNQYLFFFERFEGGLYPEPIYQLLQPEVLFAIDGQHVYHQNPFLPNELSLTALLDSIQSSPGITKSRVIEPSQTNVLLKDAMSNDELIKQSDIIAHIKPSIITRTNKYMTFAQVETLESFSDKQIEKDAIVVLPAGIDADQEYLVFLKYEDGLYIVTAKTGSVIAKQDKEKWADTLHSLKEE</sequence>
<name>A0ABW1V950_9BACL</name>
<gene>
    <name evidence="1" type="ORF">ACFP56_17885</name>
</gene>